<organism evidence="3 4">
    <name type="scientific">Candidatus Enterococcus avicola</name>
    <dbReference type="NCBI Taxonomy" id="2838561"/>
    <lineage>
        <taxon>Bacteria</taxon>
        <taxon>Bacillati</taxon>
        <taxon>Bacillota</taxon>
        <taxon>Bacilli</taxon>
        <taxon>Lactobacillales</taxon>
        <taxon>Enterococcaceae</taxon>
        <taxon>Enterococcus</taxon>
    </lineage>
</organism>
<dbReference type="NCBIfam" id="NF010193">
    <property type="entry name" value="PRK13672.1"/>
    <property type="match status" value="1"/>
</dbReference>
<dbReference type="InterPro" id="IPR023089">
    <property type="entry name" value="YozE_SAM-like"/>
</dbReference>
<dbReference type="HAMAP" id="MF_01538">
    <property type="entry name" value="UPF0346"/>
    <property type="match status" value="1"/>
</dbReference>
<accession>A0A9D2JI83</accession>
<comment type="similarity">
    <text evidence="1">Belongs to the UPF0346 family.</text>
</comment>
<dbReference type="EMBL" id="DXBN01000091">
    <property type="protein sequence ID" value="HIZ53053.1"/>
    <property type="molecule type" value="Genomic_DNA"/>
</dbReference>
<dbReference type="Pfam" id="PF06855">
    <property type="entry name" value="YozE_SAM_like"/>
    <property type="match status" value="1"/>
</dbReference>
<proteinExistence type="inferred from homology"/>
<gene>
    <name evidence="3" type="ORF">IAA20_03810</name>
</gene>
<evidence type="ECO:0000256" key="1">
    <source>
        <dbReference type="HAMAP-Rule" id="MF_01538"/>
    </source>
</evidence>
<sequence>MRKTFYQYLMTLKDVKVPTDTSRLAEAASRDLQFPKQSEEYHEISDYLELNTNYLENLALFDHLWEIYLEENC</sequence>
<dbReference type="AlphaFoldDB" id="A0A9D2JI83"/>
<evidence type="ECO:0000259" key="2">
    <source>
        <dbReference type="Pfam" id="PF06855"/>
    </source>
</evidence>
<dbReference type="Proteomes" id="UP000824063">
    <property type="component" value="Unassembled WGS sequence"/>
</dbReference>
<dbReference type="Gene3D" id="1.10.150.260">
    <property type="entry name" value="YozE SAM-like"/>
    <property type="match status" value="1"/>
</dbReference>
<dbReference type="PIRSF" id="PIRSF037262">
    <property type="entry name" value="UCP037262"/>
    <property type="match status" value="1"/>
</dbReference>
<dbReference type="InterPro" id="IPR010673">
    <property type="entry name" value="UPF0346"/>
</dbReference>
<dbReference type="SUPFAM" id="SSF140652">
    <property type="entry name" value="YozE-like"/>
    <property type="match status" value="1"/>
</dbReference>
<reference evidence="3" key="1">
    <citation type="journal article" date="2021" name="PeerJ">
        <title>Extensive microbial diversity within the chicken gut microbiome revealed by metagenomics and culture.</title>
        <authorList>
            <person name="Gilroy R."/>
            <person name="Ravi A."/>
            <person name="Getino M."/>
            <person name="Pursley I."/>
            <person name="Horton D.L."/>
            <person name="Alikhan N.F."/>
            <person name="Baker D."/>
            <person name="Gharbi K."/>
            <person name="Hall N."/>
            <person name="Watson M."/>
            <person name="Adriaenssens E.M."/>
            <person name="Foster-Nyarko E."/>
            <person name="Jarju S."/>
            <person name="Secka A."/>
            <person name="Antonio M."/>
            <person name="Oren A."/>
            <person name="Chaudhuri R.R."/>
            <person name="La Ragione R."/>
            <person name="Hildebrand F."/>
            <person name="Pallen M.J."/>
        </authorList>
    </citation>
    <scope>NUCLEOTIDE SEQUENCE</scope>
    <source>
        <strain evidence="3">CHK172-16539</strain>
    </source>
</reference>
<protein>
    <recommendedName>
        <fullName evidence="1">UPF0346 protein IAA20_03810</fullName>
    </recommendedName>
</protein>
<reference evidence="3" key="2">
    <citation type="submission" date="2021-04" db="EMBL/GenBank/DDBJ databases">
        <authorList>
            <person name="Gilroy R."/>
        </authorList>
    </citation>
    <scope>NUCLEOTIDE SEQUENCE</scope>
    <source>
        <strain evidence="3">CHK172-16539</strain>
    </source>
</reference>
<dbReference type="InterPro" id="IPR036806">
    <property type="entry name" value="YozE_SAM-like_sf"/>
</dbReference>
<feature type="domain" description="YozE SAM-like" evidence="2">
    <location>
        <begin position="4"/>
        <end position="70"/>
    </location>
</feature>
<evidence type="ECO:0000313" key="4">
    <source>
        <dbReference type="Proteomes" id="UP000824063"/>
    </source>
</evidence>
<name>A0A9D2JI83_9ENTE</name>
<comment type="caution">
    <text evidence="3">The sequence shown here is derived from an EMBL/GenBank/DDBJ whole genome shotgun (WGS) entry which is preliminary data.</text>
</comment>
<evidence type="ECO:0000313" key="3">
    <source>
        <dbReference type="EMBL" id="HIZ53053.1"/>
    </source>
</evidence>